<comment type="caution">
    <text evidence="4">The sequence shown here is derived from an EMBL/GenBank/DDBJ whole genome shotgun (WGS) entry which is preliminary data.</text>
</comment>
<dbReference type="EMBL" id="JACXWD010000008">
    <property type="protein sequence ID" value="MBD3867318.1"/>
    <property type="molecule type" value="Genomic_DNA"/>
</dbReference>
<dbReference type="PRINTS" id="PR00081">
    <property type="entry name" value="GDHRDH"/>
</dbReference>
<evidence type="ECO:0000313" key="4">
    <source>
        <dbReference type="EMBL" id="MBD3867318.1"/>
    </source>
</evidence>
<dbReference type="PROSITE" id="PS51257">
    <property type="entry name" value="PROKAR_LIPOPROTEIN"/>
    <property type="match status" value="1"/>
</dbReference>
<evidence type="ECO:0000256" key="2">
    <source>
        <dbReference type="ARBA" id="ARBA00023002"/>
    </source>
</evidence>
<protein>
    <submittedName>
        <fullName evidence="4">SDR family NAD(P)-dependent oxidoreductase</fullName>
    </submittedName>
</protein>
<proteinExistence type="inferred from homology"/>
<reference evidence="4 5" key="1">
    <citation type="submission" date="2020-08" db="EMBL/GenBank/DDBJ databases">
        <title>Acidobacteriota in marine sediments use diverse sulfur dissimilation pathways.</title>
        <authorList>
            <person name="Wasmund K."/>
        </authorList>
    </citation>
    <scope>NUCLEOTIDE SEQUENCE [LARGE SCALE GENOMIC DNA]</scope>
    <source>
        <strain evidence="4">MAG AM4</strain>
    </source>
</reference>
<dbReference type="InterPro" id="IPR002347">
    <property type="entry name" value="SDR_fam"/>
</dbReference>
<dbReference type="PRINTS" id="PR00080">
    <property type="entry name" value="SDRFAMILY"/>
</dbReference>
<keyword evidence="2" id="KW-0560">Oxidoreductase</keyword>
<dbReference type="GO" id="GO:0016616">
    <property type="term" value="F:oxidoreductase activity, acting on the CH-OH group of donors, NAD or NADP as acceptor"/>
    <property type="evidence" value="ECO:0007669"/>
    <property type="project" value="UniProtKB-ARBA"/>
</dbReference>
<evidence type="ECO:0000256" key="3">
    <source>
        <dbReference type="RuleBase" id="RU000363"/>
    </source>
</evidence>
<organism evidence="4 5">
    <name type="scientific">Candidatus Polarisedimenticola svalbardensis</name>
    <dbReference type="NCBI Taxonomy" id="2886004"/>
    <lineage>
        <taxon>Bacteria</taxon>
        <taxon>Pseudomonadati</taxon>
        <taxon>Acidobacteriota</taxon>
        <taxon>Candidatus Polarisedimenticolia</taxon>
        <taxon>Candidatus Polarisedimenticolales</taxon>
        <taxon>Candidatus Polarisedimenticolaceae</taxon>
        <taxon>Candidatus Polarisedimenticola</taxon>
    </lineage>
</organism>
<dbReference type="PROSITE" id="PS00061">
    <property type="entry name" value="ADH_SHORT"/>
    <property type="match status" value="1"/>
</dbReference>
<dbReference type="FunFam" id="3.40.50.720:FF:000047">
    <property type="entry name" value="NADP-dependent L-serine/L-allo-threonine dehydrogenase"/>
    <property type="match status" value="1"/>
</dbReference>
<comment type="similarity">
    <text evidence="1 3">Belongs to the short-chain dehydrogenases/reductases (SDR) family.</text>
</comment>
<gene>
    <name evidence="4" type="ORF">IFK94_04250</name>
</gene>
<dbReference type="Pfam" id="PF00106">
    <property type="entry name" value="adh_short"/>
    <property type="match status" value="1"/>
</dbReference>
<name>A0A8J7CKL2_9BACT</name>
<dbReference type="AlphaFoldDB" id="A0A8J7CKL2"/>
<dbReference type="InterPro" id="IPR020904">
    <property type="entry name" value="Sc_DH/Rdtase_CS"/>
</dbReference>
<dbReference type="PANTHER" id="PTHR42901">
    <property type="entry name" value="ALCOHOL DEHYDROGENASE"/>
    <property type="match status" value="1"/>
</dbReference>
<dbReference type="Gene3D" id="3.40.50.720">
    <property type="entry name" value="NAD(P)-binding Rossmann-like Domain"/>
    <property type="match status" value="1"/>
</dbReference>
<evidence type="ECO:0000313" key="5">
    <source>
        <dbReference type="Proteomes" id="UP000648239"/>
    </source>
</evidence>
<dbReference type="PANTHER" id="PTHR42901:SF1">
    <property type="entry name" value="ALCOHOL DEHYDROGENASE"/>
    <property type="match status" value="1"/>
</dbReference>
<sequence>MANLKEQVVFITGASSGIGAACAHAFASGGASLVLAARRLDRLQAMEADLLKAGAGAVHVAGLDVRDQPAVQSMVERLPERFRNIDVLVNNAGLSRGLDKLHEGELNDWEEMIDTNVKGLLYVDRAVVPGMVARESGMVIHIGSIAGSQVYPGGNVYCATKHAVRALSQGLRIDLLGTGVRVVSIDPGLVDTEFSQVRYHGDTRKGKMTYLGMTPLEAEDVAEAVLFAATRPGRVQVAEMLLLPTDQAAAVHVHRRRG</sequence>
<dbReference type="Proteomes" id="UP000648239">
    <property type="component" value="Unassembled WGS sequence"/>
</dbReference>
<dbReference type="InterPro" id="IPR036291">
    <property type="entry name" value="NAD(P)-bd_dom_sf"/>
</dbReference>
<dbReference type="PIRSF" id="PIRSF000126">
    <property type="entry name" value="11-beta-HSD1"/>
    <property type="match status" value="1"/>
</dbReference>
<evidence type="ECO:0000256" key="1">
    <source>
        <dbReference type="ARBA" id="ARBA00006484"/>
    </source>
</evidence>
<accession>A0A8J7CKL2</accession>
<dbReference type="SUPFAM" id="SSF51735">
    <property type="entry name" value="NAD(P)-binding Rossmann-fold domains"/>
    <property type="match status" value="1"/>
</dbReference>